<name>A0ABQ0A5V7_9GAMM</name>
<proteinExistence type="predicted"/>
<gene>
    <name evidence="1" type="ORF">NBRC116591_08410</name>
</gene>
<evidence type="ECO:0000313" key="1">
    <source>
        <dbReference type="EMBL" id="GAA6167031.1"/>
    </source>
</evidence>
<dbReference type="Proteomes" id="UP001465153">
    <property type="component" value="Unassembled WGS sequence"/>
</dbReference>
<keyword evidence="2" id="KW-1185">Reference proteome</keyword>
<protein>
    <submittedName>
        <fullName evidence="1">Uncharacterized protein</fullName>
    </submittedName>
</protein>
<comment type="caution">
    <text evidence="1">The sequence shown here is derived from an EMBL/GenBank/DDBJ whole genome shotgun (WGS) entry which is preliminary data.</text>
</comment>
<sequence length="107" mass="11972">MQYTKALIDLIQKARRHAPSDVKSRIKLSDPNVLSELESIYKASDDNTFKNIVKDVFEQAGDGWLSKLEQSIISPPVHTVQSEHDVHPALSSSFIKGDIAELLQKVD</sequence>
<evidence type="ECO:0000313" key="2">
    <source>
        <dbReference type="Proteomes" id="UP001465153"/>
    </source>
</evidence>
<dbReference type="EMBL" id="BAABWN010000002">
    <property type="protein sequence ID" value="GAA6167031.1"/>
    <property type="molecule type" value="Genomic_DNA"/>
</dbReference>
<organism evidence="1 2">
    <name type="scientific">Sessilibacter corallicola</name>
    <dbReference type="NCBI Taxonomy" id="2904075"/>
    <lineage>
        <taxon>Bacteria</taxon>
        <taxon>Pseudomonadati</taxon>
        <taxon>Pseudomonadota</taxon>
        <taxon>Gammaproteobacteria</taxon>
        <taxon>Cellvibrionales</taxon>
        <taxon>Cellvibrionaceae</taxon>
        <taxon>Sessilibacter</taxon>
    </lineage>
</organism>
<dbReference type="RefSeq" id="WP_353301781.1">
    <property type="nucleotide sequence ID" value="NZ_BAABWN010000002.1"/>
</dbReference>
<accession>A0ABQ0A5V7</accession>
<reference evidence="1 2" key="1">
    <citation type="submission" date="2024-04" db="EMBL/GenBank/DDBJ databases">
        <title>Draft genome sequence of Sessilibacter corallicola NBRC 116591.</title>
        <authorList>
            <person name="Miyakawa T."/>
            <person name="Kusuya Y."/>
            <person name="Miura T."/>
        </authorList>
    </citation>
    <scope>NUCLEOTIDE SEQUENCE [LARGE SCALE GENOMIC DNA]</scope>
    <source>
        <strain evidence="1 2">KU-00831-HH</strain>
    </source>
</reference>